<reference evidence="1" key="1">
    <citation type="submission" date="2018-12" db="EMBL/GenBank/DDBJ databases">
        <title>Novel natural products biosynthetic potential of the class Ktedonobacteria.</title>
        <authorList>
            <person name="Zheng Y."/>
            <person name="Saitou A."/>
            <person name="Wang C.M."/>
            <person name="Toyoda A."/>
            <person name="Minakuchi Y."/>
            <person name="Sekiguchi Y."/>
            <person name="Ueda K."/>
            <person name="Takano H."/>
            <person name="Sakai Y."/>
            <person name="Yokota A."/>
            <person name="Yabe S."/>
        </authorList>
    </citation>
    <scope>NUCLEOTIDE SEQUENCE</scope>
    <source>
        <strain evidence="1">COM3</strain>
    </source>
</reference>
<dbReference type="AlphaFoldDB" id="A0A455SJ82"/>
<evidence type="ECO:0000313" key="1">
    <source>
        <dbReference type="EMBL" id="BBH87418.1"/>
    </source>
</evidence>
<organism evidence="1">
    <name type="scientific">Thermosporothrix sp. COM3</name>
    <dbReference type="NCBI Taxonomy" id="2490863"/>
    <lineage>
        <taxon>Bacteria</taxon>
        <taxon>Bacillati</taxon>
        <taxon>Chloroflexota</taxon>
        <taxon>Ktedonobacteria</taxon>
        <taxon>Ktedonobacterales</taxon>
        <taxon>Thermosporotrichaceae</taxon>
        <taxon>Thermosporothrix</taxon>
    </lineage>
</organism>
<proteinExistence type="predicted"/>
<dbReference type="EMBL" id="AP019376">
    <property type="protein sequence ID" value="BBH87418.1"/>
    <property type="molecule type" value="Genomic_DNA"/>
</dbReference>
<name>A0A455SJ82_9CHLR</name>
<gene>
    <name evidence="1" type="ORF">KTC_21690</name>
</gene>
<protein>
    <submittedName>
        <fullName evidence="1">Uncharacterized protein</fullName>
    </submittedName>
</protein>
<accession>A0A455SJ82</accession>
<sequence length="121" mass="13218">MADPVGVWNINVIGYKGTLNITSNGAGSLSGTVDIDIGFTDRLQGTWNEATKEIRFDRIISRGGSIIVQKYTGYLYLTKEPIFAGQGPPEPNPSFRLLTGFFESDPASNPPRGGWVARQRI</sequence>